<proteinExistence type="predicted"/>
<reference evidence="1" key="1">
    <citation type="journal article" date="2020" name="J Insects Food Feed">
        <title>The yellow mealworm (Tenebrio molitor) genome: a resource for the emerging insects as food and feed industry.</title>
        <authorList>
            <person name="Eriksson T."/>
            <person name="Andere A."/>
            <person name="Kelstrup H."/>
            <person name="Emery V."/>
            <person name="Picard C."/>
        </authorList>
    </citation>
    <scope>NUCLEOTIDE SEQUENCE</scope>
    <source>
        <strain evidence="1">Stoneville</strain>
        <tissue evidence="1">Whole head</tissue>
    </source>
</reference>
<gene>
    <name evidence="1" type="ORF">GEV33_007240</name>
</gene>
<organism evidence="1 2">
    <name type="scientific">Tenebrio molitor</name>
    <name type="common">Yellow mealworm beetle</name>
    <dbReference type="NCBI Taxonomy" id="7067"/>
    <lineage>
        <taxon>Eukaryota</taxon>
        <taxon>Metazoa</taxon>
        <taxon>Ecdysozoa</taxon>
        <taxon>Arthropoda</taxon>
        <taxon>Hexapoda</taxon>
        <taxon>Insecta</taxon>
        <taxon>Pterygota</taxon>
        <taxon>Neoptera</taxon>
        <taxon>Endopterygota</taxon>
        <taxon>Coleoptera</taxon>
        <taxon>Polyphaga</taxon>
        <taxon>Cucujiformia</taxon>
        <taxon>Tenebrionidae</taxon>
        <taxon>Tenebrio</taxon>
    </lineage>
</organism>
<dbReference type="EMBL" id="JABDTM020022958">
    <property type="protein sequence ID" value="KAH0815549.1"/>
    <property type="molecule type" value="Genomic_DNA"/>
</dbReference>
<sequence>MLSTLVFSNIGDDLIMKQHRAAVWQDLSTTQLLNWPHVEVRFRTQDICFVRRQETEFFRYLNFLPPESSQISESRIEHVENLPSYGRQKNCYSYIFLKEYMKVYMKALQSTGKVSSSKLEEIQTILSQFLGDVKDIDVNNSMATDTVVLFRLSPVPFSRNKKMARKDDAEGKDERVAFCEILNPKIELVLFYFRAEQKDTPTLGFTYTDKIEISNRLNVILPDISYKCTYCKLDYKGRNSREMLLDHLKNNHKMEEQKMGQNKESTLTNKQSVAWKVFAAFVSDDEEISVTEDELLSYATDDLKLNLNELPAGMRDDLITILLGYMNLWTGWKYKGDFLAGKFTKTHYFERFQKYMCYKMKNTVQWVYAASVVKDLDDQQIKPVILNKSNNNTDVEFSPYAIEIQCPPDMLSTLVFSNVGDDLIMKQHRAAVWQDLSTTQLLNWPHVEVKFHTEDICFVRRQKTEFVRYLNFLPPESSKLRESKIENAENLHTSGRQKDCYSYVFLEEYMKVYMKTLKSTFKVSSSKFEEIQAILSQFLEDVRYIDVNDSIATDTVVLFRLSPVPFSRNKKMARKDDTEGKDERVAFCEILHPKIELVLFYFTAEQKDTPTLGFAYTDKIKISNRLNVILPDISYKCTYCKLDYKGRDSREMMLNHLKNNHKMEQHVRCTLCNKYFDVGNLAACRWKHKCHQYWSHVEKE</sequence>
<keyword evidence="2" id="KW-1185">Reference proteome</keyword>
<evidence type="ECO:0000313" key="2">
    <source>
        <dbReference type="Proteomes" id="UP000719412"/>
    </source>
</evidence>
<protein>
    <submittedName>
        <fullName evidence="1">Uncharacterized protein</fullName>
    </submittedName>
</protein>
<reference evidence="1" key="2">
    <citation type="submission" date="2021-08" db="EMBL/GenBank/DDBJ databases">
        <authorList>
            <person name="Eriksson T."/>
        </authorList>
    </citation>
    <scope>NUCLEOTIDE SEQUENCE</scope>
    <source>
        <strain evidence="1">Stoneville</strain>
        <tissue evidence="1">Whole head</tissue>
    </source>
</reference>
<evidence type="ECO:0000313" key="1">
    <source>
        <dbReference type="EMBL" id="KAH0815549.1"/>
    </source>
</evidence>
<dbReference type="AlphaFoldDB" id="A0A8J6HIY8"/>
<comment type="caution">
    <text evidence="1">The sequence shown here is derived from an EMBL/GenBank/DDBJ whole genome shotgun (WGS) entry which is preliminary data.</text>
</comment>
<dbReference type="Proteomes" id="UP000719412">
    <property type="component" value="Unassembled WGS sequence"/>
</dbReference>
<name>A0A8J6HIY8_TENMO</name>
<accession>A0A8J6HIY8</accession>